<keyword evidence="1" id="KW-0812">Transmembrane</keyword>
<evidence type="ECO:0008006" key="4">
    <source>
        <dbReference type="Google" id="ProtNLM"/>
    </source>
</evidence>
<reference evidence="2 3" key="1">
    <citation type="submission" date="2018-06" db="EMBL/GenBank/DDBJ databases">
        <authorList>
            <consortium name="Pathogen Informatics"/>
            <person name="Doyle S."/>
        </authorList>
    </citation>
    <scope>NUCLEOTIDE SEQUENCE [LARGE SCALE GENOMIC DNA]</scope>
    <source>
        <strain evidence="2 3">NCTC13315</strain>
    </source>
</reference>
<feature type="transmembrane region" description="Helical" evidence="1">
    <location>
        <begin position="212"/>
        <end position="235"/>
    </location>
</feature>
<sequence>MIAAMVNAVTRINNNYNPFLFKNFHLYFLMILTVFFIPQEIYGFFTHGSSTNFLLFSLTCLAMGSFLTSYYLLKRIRWDNLHTKKWINLDHFSCVMTGLYAFIILYTALTAKDIALFAALRGVEVGKLAYIREEFLRTRVGHEIWLRYGYNIMVFAVIPLITTRLFVLKHKLRYPYLLFFIFTLSLTLQKSLSQNAFIPLIILAFNIKNYRMLIGMVCGLISTILLISFLAFGGVHEIKSAHTKSQPIEQTTEIIIKSEKAKINFLKYYVMWIPYETGLVWLDFKEKVLNGKNVNFESFHFLGPLITGKPYFPLENLVFRYQFHSPKDFTGSANVTYFIDAYAKFGAPGVIVASILIAFLTVLVSIHGSLVVKSMFYLSLFYMALNQLSGVLFSGGVGLLIFVMLFSYDKKMPYSAANSITDLDRKMQLAPC</sequence>
<feature type="transmembrane region" description="Helical" evidence="1">
    <location>
        <begin position="26"/>
        <end position="45"/>
    </location>
</feature>
<dbReference type="RefSeq" id="WP_115301501.1">
    <property type="nucleotide sequence ID" value="NZ_CAAAHO010000003.1"/>
</dbReference>
<feature type="transmembrane region" description="Helical" evidence="1">
    <location>
        <begin position="94"/>
        <end position="120"/>
    </location>
</feature>
<evidence type="ECO:0000313" key="3">
    <source>
        <dbReference type="Proteomes" id="UP000254968"/>
    </source>
</evidence>
<dbReference type="OrthoDB" id="6853542at2"/>
<feature type="transmembrane region" description="Helical" evidence="1">
    <location>
        <begin position="174"/>
        <end position="192"/>
    </location>
</feature>
<evidence type="ECO:0000256" key="1">
    <source>
        <dbReference type="SAM" id="Phobius"/>
    </source>
</evidence>
<organism evidence="2 3">
    <name type="scientific">Legionella beliardensis</name>
    <dbReference type="NCBI Taxonomy" id="91822"/>
    <lineage>
        <taxon>Bacteria</taxon>
        <taxon>Pseudomonadati</taxon>
        <taxon>Pseudomonadota</taxon>
        <taxon>Gammaproteobacteria</taxon>
        <taxon>Legionellales</taxon>
        <taxon>Legionellaceae</taxon>
        <taxon>Legionella</taxon>
    </lineage>
</organism>
<proteinExistence type="predicted"/>
<feature type="transmembrane region" description="Helical" evidence="1">
    <location>
        <begin position="51"/>
        <end position="73"/>
    </location>
</feature>
<protein>
    <recommendedName>
        <fullName evidence="4">Oligosaccharide repeat unit polymerase</fullName>
    </recommendedName>
</protein>
<keyword evidence="1" id="KW-0472">Membrane</keyword>
<keyword evidence="3" id="KW-1185">Reference proteome</keyword>
<dbReference type="EMBL" id="UGNV01000001">
    <property type="protein sequence ID" value="STX27706.1"/>
    <property type="molecule type" value="Genomic_DNA"/>
</dbReference>
<feature type="transmembrane region" description="Helical" evidence="1">
    <location>
        <begin position="388"/>
        <end position="408"/>
    </location>
</feature>
<accession>A0A378HZJ0</accession>
<keyword evidence="1" id="KW-1133">Transmembrane helix</keyword>
<feature type="transmembrane region" description="Helical" evidence="1">
    <location>
        <begin position="345"/>
        <end position="368"/>
    </location>
</feature>
<feature type="transmembrane region" description="Helical" evidence="1">
    <location>
        <begin position="148"/>
        <end position="167"/>
    </location>
</feature>
<gene>
    <name evidence="2" type="ORF">NCTC13315_00213</name>
</gene>
<dbReference type="AlphaFoldDB" id="A0A378HZJ0"/>
<name>A0A378HZJ0_9GAMM</name>
<dbReference type="Proteomes" id="UP000254968">
    <property type="component" value="Unassembled WGS sequence"/>
</dbReference>
<evidence type="ECO:0000313" key="2">
    <source>
        <dbReference type="EMBL" id="STX27706.1"/>
    </source>
</evidence>